<comment type="function">
    <text evidence="1">Probable oxidoreductase that may play a role as regulator of mitochondrial function.</text>
</comment>
<evidence type="ECO:0000256" key="3">
    <source>
        <dbReference type="ARBA" id="ARBA00040298"/>
    </source>
</evidence>
<dbReference type="Pfam" id="PF01593">
    <property type="entry name" value="Amino_oxidase"/>
    <property type="match status" value="1"/>
</dbReference>
<evidence type="ECO:0000259" key="4">
    <source>
        <dbReference type="Pfam" id="PF01593"/>
    </source>
</evidence>
<dbReference type="InterPro" id="IPR036188">
    <property type="entry name" value="FAD/NAD-bd_sf"/>
</dbReference>
<dbReference type="EMBL" id="JAIQZJ010000001">
    <property type="protein sequence ID" value="MBZ5737405.1"/>
    <property type="molecule type" value="Genomic_DNA"/>
</dbReference>
<accession>A0ABS7U985</accession>
<name>A0ABS7U985_9ACTN</name>
<sequence length="460" mass="48093">MTSGERRDVVVVGGGHHGLVAAAYLARAGMSVQVLERLPRTGGAVAPADPFAGRWATSVGALPDRLLGELGLDLELRTGPAEPDVPDAERAAWDRWLADTGQLADAVRTTLLDPLPLERDLRARVDPDVWRDLVVRPLGETIEERFRDDGVRGLAAVGALSAGAVSLHDPSLRQNRAFLDDLLQRSSGRRVPVGGMGTLAAALEGTATEAGAEIRTSAGVSRIDAGDDGAEVTWDGPDGAGTVAARWVLADVAPWVLEILLGHGEHPETKPVGAQVTVDLRLDHAPAWHSGAPPTWLASGYGQLTAAYDATTAGVLPDPVPGRLEPTDDPAAWTFHGLLTPATLFDADPDAGRAMVADRVVAELGRHLVGPVRADAQVSLPQDVERELAMPGGHPLHGDPEWPWAGNRARLDTPAQRWGVQTDIASVLLCGAGSRRSGGVSGVAGHAAARAVLEAAAEAR</sequence>
<dbReference type="Proteomes" id="UP000780875">
    <property type="component" value="Unassembled WGS sequence"/>
</dbReference>
<dbReference type="PANTHER" id="PTHR10668">
    <property type="entry name" value="PHYTOENE DEHYDROGENASE"/>
    <property type="match status" value="1"/>
</dbReference>
<keyword evidence="6" id="KW-1185">Reference proteome</keyword>
<gene>
    <name evidence="5" type="ORF">K8U61_04455</name>
</gene>
<dbReference type="PANTHER" id="PTHR10668:SF103">
    <property type="entry name" value="PYRIDINE NUCLEOTIDE-DISULFIDE OXIDOREDUCTASE DOMAIN-CONTAINING PROTEIN 2"/>
    <property type="match status" value="1"/>
</dbReference>
<comment type="caution">
    <text evidence="5">The sequence shown here is derived from an EMBL/GenBank/DDBJ whole genome shotgun (WGS) entry which is preliminary data.</text>
</comment>
<comment type="subunit">
    <text evidence="2">Interacts with COX5B; this interaction may contribute to localize PYROXD2 to the inner face of the inner mitochondrial membrane.</text>
</comment>
<feature type="domain" description="Amine oxidase" evidence="4">
    <location>
        <begin position="116"/>
        <end position="243"/>
    </location>
</feature>
<evidence type="ECO:0000313" key="6">
    <source>
        <dbReference type="Proteomes" id="UP000780875"/>
    </source>
</evidence>
<dbReference type="Gene3D" id="3.50.50.60">
    <property type="entry name" value="FAD/NAD(P)-binding domain"/>
    <property type="match status" value="2"/>
</dbReference>
<dbReference type="InterPro" id="IPR002937">
    <property type="entry name" value="Amino_oxidase"/>
</dbReference>
<dbReference type="RefSeq" id="WP_224121758.1">
    <property type="nucleotide sequence ID" value="NZ_JAIQZJ010000001.1"/>
</dbReference>
<organism evidence="5 6">
    <name type="scientific">Nocardioides mangrovi</name>
    <dbReference type="NCBI Taxonomy" id="2874580"/>
    <lineage>
        <taxon>Bacteria</taxon>
        <taxon>Bacillati</taxon>
        <taxon>Actinomycetota</taxon>
        <taxon>Actinomycetes</taxon>
        <taxon>Propionibacteriales</taxon>
        <taxon>Nocardioidaceae</taxon>
        <taxon>Nocardioides</taxon>
    </lineage>
</organism>
<evidence type="ECO:0000256" key="2">
    <source>
        <dbReference type="ARBA" id="ARBA00038825"/>
    </source>
</evidence>
<evidence type="ECO:0000256" key="1">
    <source>
        <dbReference type="ARBA" id="ARBA00037217"/>
    </source>
</evidence>
<evidence type="ECO:0000313" key="5">
    <source>
        <dbReference type="EMBL" id="MBZ5737405.1"/>
    </source>
</evidence>
<dbReference type="SUPFAM" id="SSF51905">
    <property type="entry name" value="FAD/NAD(P)-binding domain"/>
    <property type="match status" value="1"/>
</dbReference>
<dbReference type="PRINTS" id="PR00411">
    <property type="entry name" value="PNDRDTASEI"/>
</dbReference>
<protein>
    <recommendedName>
        <fullName evidence="3">Pyridine nucleotide-disulfide oxidoreductase domain-containing protein 2</fullName>
    </recommendedName>
</protein>
<reference evidence="5 6" key="1">
    <citation type="submission" date="2021-09" db="EMBL/GenBank/DDBJ databases">
        <title>Whole genome sequence of Nocardioides sp. GBK3QG-3.</title>
        <authorList>
            <person name="Tuo L."/>
        </authorList>
    </citation>
    <scope>NUCLEOTIDE SEQUENCE [LARGE SCALE GENOMIC DNA]</scope>
    <source>
        <strain evidence="5 6">GBK3QG-3</strain>
    </source>
</reference>
<dbReference type="Pfam" id="PF13450">
    <property type="entry name" value="NAD_binding_8"/>
    <property type="match status" value="1"/>
</dbReference>
<proteinExistence type="predicted"/>